<dbReference type="Gene3D" id="1.10.720.30">
    <property type="entry name" value="SAP domain"/>
    <property type="match status" value="1"/>
</dbReference>
<dbReference type="GO" id="GO:0005634">
    <property type="term" value="C:nucleus"/>
    <property type="evidence" value="ECO:0007669"/>
    <property type="project" value="TreeGrafter"/>
</dbReference>
<dbReference type="InterPro" id="IPR027417">
    <property type="entry name" value="P-loop_NTPase"/>
</dbReference>
<gene>
    <name evidence="2" type="ORF">YQE_02754</name>
</gene>
<feature type="non-terminal residue" evidence="2">
    <location>
        <position position="1"/>
    </location>
</feature>
<organism evidence="2">
    <name type="scientific">Dendroctonus ponderosae</name>
    <name type="common">Mountain pine beetle</name>
    <dbReference type="NCBI Taxonomy" id="77166"/>
    <lineage>
        <taxon>Eukaryota</taxon>
        <taxon>Metazoa</taxon>
        <taxon>Ecdysozoa</taxon>
        <taxon>Arthropoda</taxon>
        <taxon>Hexapoda</taxon>
        <taxon>Insecta</taxon>
        <taxon>Pterygota</taxon>
        <taxon>Neoptera</taxon>
        <taxon>Endopterygota</taxon>
        <taxon>Coleoptera</taxon>
        <taxon>Polyphaga</taxon>
        <taxon>Cucujiformia</taxon>
        <taxon>Curculionidae</taxon>
        <taxon>Scolytinae</taxon>
        <taxon>Dendroctonus</taxon>
    </lineage>
</organism>
<dbReference type="OMA" id="DSRGLKM"/>
<dbReference type="InterPro" id="IPR003034">
    <property type="entry name" value="SAP_dom"/>
</dbReference>
<feature type="compositionally biased region" description="Low complexity" evidence="1">
    <location>
        <begin position="81"/>
        <end position="94"/>
    </location>
</feature>
<dbReference type="PANTHER" id="PTHR12381">
    <property type="entry name" value="HETEROGENEOUS NUCLEAR RIBONUCLEOPROTEIN U FAMILY MEMBER"/>
    <property type="match status" value="1"/>
</dbReference>
<evidence type="ECO:0000313" key="2">
    <source>
        <dbReference type="EMBL" id="ENN80848.1"/>
    </source>
</evidence>
<feature type="compositionally biased region" description="Basic and acidic residues" evidence="1">
    <location>
        <begin position="162"/>
        <end position="172"/>
    </location>
</feature>
<dbReference type="SMART" id="SM00449">
    <property type="entry name" value="SPRY"/>
    <property type="match status" value="1"/>
</dbReference>
<dbReference type="PANTHER" id="PTHR12381:SF56">
    <property type="entry name" value="B30.2_SPRY DOMAIN-CONTAINING PROTEIN-RELATED"/>
    <property type="match status" value="1"/>
</dbReference>
<dbReference type="Pfam" id="PF00622">
    <property type="entry name" value="SPRY"/>
    <property type="match status" value="1"/>
</dbReference>
<dbReference type="Gene3D" id="3.40.50.300">
    <property type="entry name" value="P-loop containing nucleotide triphosphate hydrolases"/>
    <property type="match status" value="1"/>
</dbReference>
<feature type="region of interest" description="Disordered" evidence="1">
    <location>
        <begin position="145"/>
        <end position="210"/>
    </location>
</feature>
<dbReference type="InterPro" id="IPR043136">
    <property type="entry name" value="B30.2/SPRY_sf"/>
</dbReference>
<dbReference type="OrthoDB" id="445357at2759"/>
<dbReference type="EMBL" id="KB740350">
    <property type="protein sequence ID" value="ENN80848.1"/>
    <property type="molecule type" value="Genomic_DNA"/>
</dbReference>
<dbReference type="GO" id="GO:0000380">
    <property type="term" value="P:alternative mRNA splicing, via spliceosome"/>
    <property type="evidence" value="ECO:0007669"/>
    <property type="project" value="TreeGrafter"/>
</dbReference>
<dbReference type="Pfam" id="PF02037">
    <property type="entry name" value="SAP"/>
    <property type="match status" value="1"/>
</dbReference>
<protein>
    <submittedName>
        <fullName evidence="2">Uncharacterized protein</fullName>
    </submittedName>
</protein>
<dbReference type="InterPro" id="IPR036361">
    <property type="entry name" value="SAP_dom_sf"/>
</dbReference>
<dbReference type="AlphaFoldDB" id="N6TRZ0"/>
<feature type="region of interest" description="Disordered" evidence="1">
    <location>
        <begin position="313"/>
        <end position="403"/>
    </location>
</feature>
<reference evidence="2" key="1">
    <citation type="journal article" date="2013" name="Genome Biol.">
        <title>Draft genome of the mountain pine beetle, Dendroctonus ponderosae Hopkins, a major forest pest.</title>
        <authorList>
            <person name="Keeling C.I."/>
            <person name="Yuen M.M."/>
            <person name="Liao N.Y."/>
            <person name="Docking T.R."/>
            <person name="Chan S.K."/>
            <person name="Taylor G.A."/>
            <person name="Palmquist D.L."/>
            <person name="Jackman S.D."/>
            <person name="Nguyen A."/>
            <person name="Li M."/>
            <person name="Henderson H."/>
            <person name="Janes J.K."/>
            <person name="Zhao Y."/>
            <person name="Pandoh P."/>
            <person name="Moore R."/>
            <person name="Sperling F.A."/>
            <person name="Huber D.P."/>
            <person name="Birol I."/>
            <person name="Jones S.J."/>
            <person name="Bohlmann J."/>
        </authorList>
    </citation>
    <scope>NUCLEOTIDE SEQUENCE</scope>
</reference>
<dbReference type="InterPro" id="IPR003877">
    <property type="entry name" value="SPRY_dom"/>
</dbReference>
<dbReference type="InterPro" id="IPR013320">
    <property type="entry name" value="ConA-like_dom_sf"/>
</dbReference>
<accession>N6TRZ0</accession>
<dbReference type="HOGENOM" id="CLU_393437_0_0_1"/>
<evidence type="ECO:0000256" key="1">
    <source>
        <dbReference type="SAM" id="MobiDB-lite"/>
    </source>
</evidence>
<dbReference type="Pfam" id="PF13671">
    <property type="entry name" value="AAA_33"/>
    <property type="match status" value="1"/>
</dbReference>
<dbReference type="SUPFAM" id="SSF49899">
    <property type="entry name" value="Concanavalin A-like lectins/glucanases"/>
    <property type="match status" value="1"/>
</dbReference>
<sequence>MDPEKLKVVDLRKELQQRCLDTKGNKAVLVKRLKEALDAEAGKGKPIKTDPSEITDSIQHELTVKVEPLKDPKTPKKTPLKDTPTTTVKTPVATPEKSVIEPVIKSEELITPEKDIKVELQTPLPITQNVKEVSKTPEKVVKINFDKVDDQEVVEESVAMETETRGEKRKREDDDEDVESIEKKRREDSPVKSPEKPLDQSSSKPEVKSPPIVEALKIPIKEDEPEIDYEKPQLIDSDLHLNIDKETFLSAKPLNDGCFGYIWAGARATHGISSGKICFEVKITEELKWDDMTEKMLDKSVVKDKYKIDRRKDKDQPKLTDTKNDTEKQEEDKPKEDVPDDTQTEELSKDEKEQNGDCNETKEETSNNDLKSETAEPSDEVSKDAEKTEESKDEVAQVEQAASEVTKFEPIPSHYFRVGFSLAGTSLQLGEAPHSFAYESTGRFVTNNDYQEYGSTFGIGDVVGAYLSIDNENAIITFTVNGIAQPTAITVPRSEFPEDLALFPHVLCRNYAYELNFGANETPWFPHPEELKDYEFLQDVQDKVSGPKRPDKREECEVILMIGLPGSGKTHWVKNYLESNPDKKYTIIGNNALFDRMTSLRERRGIQFLIKLKLGPQLDQILTGSQLSRFQSGYKYCEHNRKRTNLFPNAQRRKLRSFEGFKRKAVIVVCEDDEHARRQKDQQNDFGKIVPESTMYDLKGI</sequence>
<dbReference type="SUPFAM" id="SSF52540">
    <property type="entry name" value="P-loop containing nucleoside triphosphate hydrolases"/>
    <property type="match status" value="1"/>
</dbReference>
<feature type="region of interest" description="Disordered" evidence="1">
    <location>
        <begin position="69"/>
        <end position="94"/>
    </location>
</feature>
<dbReference type="Gene3D" id="2.60.120.920">
    <property type="match status" value="1"/>
</dbReference>
<dbReference type="GO" id="GO:0003723">
    <property type="term" value="F:RNA binding"/>
    <property type="evidence" value="ECO:0007669"/>
    <property type="project" value="TreeGrafter"/>
</dbReference>
<dbReference type="SMART" id="SM00513">
    <property type="entry name" value="SAP"/>
    <property type="match status" value="1"/>
</dbReference>
<dbReference type="PROSITE" id="PS50800">
    <property type="entry name" value="SAP"/>
    <property type="match status" value="1"/>
</dbReference>
<feature type="compositionally biased region" description="Basic and acidic residues" evidence="1">
    <location>
        <begin position="313"/>
        <end position="337"/>
    </location>
</feature>
<name>N6TRZ0_DENPD</name>
<feature type="compositionally biased region" description="Basic and acidic residues" evidence="1">
    <location>
        <begin position="180"/>
        <end position="198"/>
    </location>
</feature>
<proteinExistence type="predicted"/>
<feature type="compositionally biased region" description="Basic and acidic residues" evidence="1">
    <location>
        <begin position="346"/>
        <end position="395"/>
    </location>
</feature>
<dbReference type="SUPFAM" id="SSF68906">
    <property type="entry name" value="SAP domain"/>
    <property type="match status" value="1"/>
</dbReference>